<evidence type="ECO:0000256" key="1">
    <source>
        <dbReference type="SAM" id="Phobius"/>
    </source>
</evidence>
<proteinExistence type="predicted"/>
<evidence type="ECO:0000313" key="2">
    <source>
        <dbReference type="EMBL" id="OMJ91086.1"/>
    </source>
</evidence>
<dbReference type="Proteomes" id="UP000187209">
    <property type="component" value="Unassembled WGS sequence"/>
</dbReference>
<evidence type="ECO:0000313" key="3">
    <source>
        <dbReference type="Proteomes" id="UP000187209"/>
    </source>
</evidence>
<protein>
    <submittedName>
        <fullName evidence="2">Uncharacterized protein</fullName>
    </submittedName>
</protein>
<dbReference type="OrthoDB" id="327049at2759"/>
<comment type="caution">
    <text evidence="2">The sequence shown here is derived from an EMBL/GenBank/DDBJ whole genome shotgun (WGS) entry which is preliminary data.</text>
</comment>
<gene>
    <name evidence="2" type="ORF">SteCoe_6448</name>
</gene>
<name>A0A1R2CPZ8_9CILI</name>
<keyword evidence="3" id="KW-1185">Reference proteome</keyword>
<accession>A0A1R2CPZ8</accession>
<reference evidence="2 3" key="1">
    <citation type="submission" date="2016-11" db="EMBL/GenBank/DDBJ databases">
        <title>The macronuclear genome of Stentor coeruleus: a giant cell with tiny introns.</title>
        <authorList>
            <person name="Slabodnick M."/>
            <person name="Ruby J.G."/>
            <person name="Reiff S.B."/>
            <person name="Swart E.C."/>
            <person name="Gosai S."/>
            <person name="Prabakaran S."/>
            <person name="Witkowska E."/>
            <person name="Larue G.E."/>
            <person name="Fisher S."/>
            <person name="Freeman R.M."/>
            <person name="Gunawardena J."/>
            <person name="Chu W."/>
            <person name="Stover N.A."/>
            <person name="Gregory B.D."/>
            <person name="Nowacki M."/>
            <person name="Derisi J."/>
            <person name="Roy S.W."/>
            <person name="Marshall W.F."/>
            <person name="Sood P."/>
        </authorList>
    </citation>
    <scope>NUCLEOTIDE SEQUENCE [LARGE SCALE GENOMIC DNA]</scope>
    <source>
        <strain evidence="2">WM001</strain>
    </source>
</reference>
<feature type="transmembrane region" description="Helical" evidence="1">
    <location>
        <begin position="254"/>
        <end position="274"/>
    </location>
</feature>
<organism evidence="2 3">
    <name type="scientific">Stentor coeruleus</name>
    <dbReference type="NCBI Taxonomy" id="5963"/>
    <lineage>
        <taxon>Eukaryota</taxon>
        <taxon>Sar</taxon>
        <taxon>Alveolata</taxon>
        <taxon>Ciliophora</taxon>
        <taxon>Postciliodesmatophora</taxon>
        <taxon>Heterotrichea</taxon>
        <taxon>Heterotrichida</taxon>
        <taxon>Stentoridae</taxon>
        <taxon>Stentor</taxon>
    </lineage>
</organism>
<sequence length="287" mass="33486">MNIRYDPLNLLDLCANAGINKRNFSEKLPGINRQITPKCWRTSQKKTFIKIYENLEKLCETYEDLPSIEIVEKSPKDTTKKLVIQKPSFVEKDNKLKYIINQLKERIKFRLTKSSPIVKSNRFKIQTQTNEKVGPGSYAIINSINSECHEFSNIPRLKSPISHSIYCIDAVLPKKKPEITIITRNKNSVSNFTIIKEKKKSLALLNKDREKEVKQAKRSIDKIKKYERIKKLNEKEKMFEQRIMSNKKDKAKKGWMNLMMILGTLGVIKRIIVLSRDGMKNKLKEDV</sequence>
<keyword evidence="1" id="KW-0472">Membrane</keyword>
<dbReference type="EMBL" id="MPUH01000089">
    <property type="protein sequence ID" value="OMJ91086.1"/>
    <property type="molecule type" value="Genomic_DNA"/>
</dbReference>
<keyword evidence="1" id="KW-1133">Transmembrane helix</keyword>
<dbReference type="AlphaFoldDB" id="A0A1R2CPZ8"/>
<keyword evidence="1" id="KW-0812">Transmembrane</keyword>